<keyword evidence="1" id="KW-0547">Nucleotide-binding</keyword>
<name>A0AAD5GP37_AMBAR</name>
<accession>A0AAD5GP37</accession>
<feature type="non-terminal residue" evidence="4">
    <location>
        <position position="92"/>
    </location>
</feature>
<protein>
    <submittedName>
        <fullName evidence="4">Uncharacterized protein</fullName>
    </submittedName>
</protein>
<dbReference type="AlphaFoldDB" id="A0AAD5GP37"/>
<dbReference type="PANTHER" id="PTHR43146">
    <property type="entry name" value="CANCER-RELATED NUCLEOSIDE-TRIPHOSPHATASE"/>
    <property type="match status" value="1"/>
</dbReference>
<organism evidence="4 5">
    <name type="scientific">Ambrosia artemisiifolia</name>
    <name type="common">Common ragweed</name>
    <dbReference type="NCBI Taxonomy" id="4212"/>
    <lineage>
        <taxon>Eukaryota</taxon>
        <taxon>Viridiplantae</taxon>
        <taxon>Streptophyta</taxon>
        <taxon>Embryophyta</taxon>
        <taxon>Tracheophyta</taxon>
        <taxon>Spermatophyta</taxon>
        <taxon>Magnoliopsida</taxon>
        <taxon>eudicotyledons</taxon>
        <taxon>Gunneridae</taxon>
        <taxon>Pentapetalae</taxon>
        <taxon>asterids</taxon>
        <taxon>campanulids</taxon>
        <taxon>Asterales</taxon>
        <taxon>Asteraceae</taxon>
        <taxon>Asteroideae</taxon>
        <taxon>Heliantheae alliance</taxon>
        <taxon>Heliantheae</taxon>
        <taxon>Ambrosia</taxon>
    </lineage>
</organism>
<dbReference type="GO" id="GO:0017111">
    <property type="term" value="F:ribonucleoside triphosphate phosphatase activity"/>
    <property type="evidence" value="ECO:0007669"/>
    <property type="project" value="InterPro"/>
</dbReference>
<evidence type="ECO:0000313" key="4">
    <source>
        <dbReference type="EMBL" id="KAI7749920.1"/>
    </source>
</evidence>
<keyword evidence="5" id="KW-1185">Reference proteome</keyword>
<evidence type="ECO:0000256" key="2">
    <source>
        <dbReference type="ARBA" id="ARBA00022801"/>
    </source>
</evidence>
<dbReference type="PANTHER" id="PTHR43146:SF1">
    <property type="entry name" value="CANCER-RELATED NUCLEOSIDE-TRIPHOSPHATASE"/>
    <property type="match status" value="1"/>
</dbReference>
<sequence length="92" mass="10664">EMRQAGERIGFEVVTYCSTCFHQHFQARFYLGSFQNFNFFGLSAESVRWPTVGRYKVDVASFEALASPELQCCVFWSLTNRSSYHSRSKGWS</sequence>
<proteinExistence type="predicted"/>
<dbReference type="EMBL" id="JAMZMK010006260">
    <property type="protein sequence ID" value="KAI7749920.1"/>
    <property type="molecule type" value="Genomic_DNA"/>
</dbReference>
<dbReference type="InterPro" id="IPR027417">
    <property type="entry name" value="P-loop_NTPase"/>
</dbReference>
<comment type="caution">
    <text evidence="4">The sequence shown here is derived from an EMBL/GenBank/DDBJ whole genome shotgun (WGS) entry which is preliminary data.</text>
</comment>
<gene>
    <name evidence="4" type="ORF">M8C21_004192</name>
</gene>
<dbReference type="Gene3D" id="3.40.50.300">
    <property type="entry name" value="P-loop containing nucleotide triphosphate hydrolases"/>
    <property type="match status" value="1"/>
</dbReference>
<dbReference type="InterPro" id="IPR004948">
    <property type="entry name" value="Nuc-triphosphatase_THEP1"/>
</dbReference>
<dbReference type="GO" id="GO:0005524">
    <property type="term" value="F:ATP binding"/>
    <property type="evidence" value="ECO:0007669"/>
    <property type="project" value="UniProtKB-KW"/>
</dbReference>
<evidence type="ECO:0000313" key="5">
    <source>
        <dbReference type="Proteomes" id="UP001206925"/>
    </source>
</evidence>
<keyword evidence="3" id="KW-0067">ATP-binding</keyword>
<evidence type="ECO:0000256" key="3">
    <source>
        <dbReference type="ARBA" id="ARBA00022840"/>
    </source>
</evidence>
<evidence type="ECO:0000256" key="1">
    <source>
        <dbReference type="ARBA" id="ARBA00022741"/>
    </source>
</evidence>
<reference evidence="4" key="1">
    <citation type="submission" date="2022-06" db="EMBL/GenBank/DDBJ databases">
        <title>Uncovering the hologenomic basis of an extraordinary plant invasion.</title>
        <authorList>
            <person name="Bieker V.C."/>
            <person name="Martin M.D."/>
            <person name="Gilbert T."/>
            <person name="Hodgins K."/>
            <person name="Battlay P."/>
            <person name="Petersen B."/>
            <person name="Wilson J."/>
        </authorList>
    </citation>
    <scope>NUCLEOTIDE SEQUENCE</scope>
    <source>
        <strain evidence="4">AA19_3_7</strain>
        <tissue evidence="4">Leaf</tissue>
    </source>
</reference>
<keyword evidence="2" id="KW-0378">Hydrolase</keyword>
<dbReference type="Proteomes" id="UP001206925">
    <property type="component" value="Unassembled WGS sequence"/>
</dbReference>